<comment type="catalytic activity">
    <reaction evidence="19">
        <text>L-seryl-[protein] + ATP = O-phospho-L-seryl-[protein] + ADP + H(+)</text>
        <dbReference type="Rhea" id="RHEA:17989"/>
        <dbReference type="Rhea" id="RHEA-COMP:9863"/>
        <dbReference type="Rhea" id="RHEA-COMP:11604"/>
        <dbReference type="ChEBI" id="CHEBI:15378"/>
        <dbReference type="ChEBI" id="CHEBI:29999"/>
        <dbReference type="ChEBI" id="CHEBI:30616"/>
        <dbReference type="ChEBI" id="CHEBI:83421"/>
        <dbReference type="ChEBI" id="CHEBI:456216"/>
        <dbReference type="EC" id="2.7.11.1"/>
    </reaction>
</comment>
<evidence type="ECO:0000256" key="11">
    <source>
        <dbReference type="ARBA" id="ARBA00022723"/>
    </source>
</evidence>
<evidence type="ECO:0000256" key="21">
    <source>
        <dbReference type="ARBA" id="ARBA00068351"/>
    </source>
</evidence>
<comment type="cofactor">
    <cofactor evidence="1">
        <name>Mg(2+)</name>
        <dbReference type="ChEBI" id="CHEBI:18420"/>
    </cofactor>
</comment>
<evidence type="ECO:0000256" key="20">
    <source>
        <dbReference type="ARBA" id="ARBA00064322"/>
    </source>
</evidence>
<keyword evidence="15" id="KW-0460">Magnesium</keyword>
<dbReference type="GO" id="GO:0005524">
    <property type="term" value="F:ATP binding"/>
    <property type="evidence" value="ECO:0007669"/>
    <property type="project" value="UniProtKB-KW"/>
</dbReference>
<evidence type="ECO:0000259" key="23">
    <source>
        <dbReference type="SMART" id="SM00090"/>
    </source>
</evidence>
<evidence type="ECO:0000256" key="3">
    <source>
        <dbReference type="ARBA" id="ARBA00009196"/>
    </source>
</evidence>
<keyword evidence="12" id="KW-0547">Nucleotide-binding</keyword>
<dbReference type="InterPro" id="IPR051272">
    <property type="entry name" value="RIO-type_Ser/Thr_kinase"/>
</dbReference>
<evidence type="ECO:0000256" key="12">
    <source>
        <dbReference type="ARBA" id="ARBA00022741"/>
    </source>
</evidence>
<organism evidence="24 25">
    <name type="scientific">Tenebrio molitor</name>
    <name type="common">Yellow mealworm beetle</name>
    <dbReference type="NCBI Taxonomy" id="7067"/>
    <lineage>
        <taxon>Eukaryota</taxon>
        <taxon>Metazoa</taxon>
        <taxon>Ecdysozoa</taxon>
        <taxon>Arthropoda</taxon>
        <taxon>Hexapoda</taxon>
        <taxon>Insecta</taxon>
        <taxon>Pterygota</taxon>
        <taxon>Neoptera</taxon>
        <taxon>Endopterygota</taxon>
        <taxon>Coleoptera</taxon>
        <taxon>Polyphaga</taxon>
        <taxon>Cucujiformia</taxon>
        <taxon>Tenebrionidae</taxon>
        <taxon>Tenebrio</taxon>
    </lineage>
</organism>
<dbReference type="GO" id="GO:0004674">
    <property type="term" value="F:protein serine/threonine kinase activity"/>
    <property type="evidence" value="ECO:0007669"/>
    <property type="project" value="UniProtKB-KW"/>
</dbReference>
<gene>
    <name evidence="24" type="ORF">GEV33_005660</name>
</gene>
<keyword evidence="13" id="KW-0418">Kinase</keyword>
<dbReference type="GO" id="GO:0051607">
    <property type="term" value="P:defense response to virus"/>
    <property type="evidence" value="ECO:0007669"/>
    <property type="project" value="UniProtKB-KW"/>
</dbReference>
<evidence type="ECO:0000256" key="18">
    <source>
        <dbReference type="ARBA" id="ARBA00047899"/>
    </source>
</evidence>
<keyword evidence="11" id="KW-0479">Metal-binding</keyword>
<dbReference type="AlphaFoldDB" id="A0A8J6LLK5"/>
<evidence type="ECO:0000256" key="7">
    <source>
        <dbReference type="ARBA" id="ARBA00022527"/>
    </source>
</evidence>
<keyword evidence="9" id="KW-0399">Innate immunity</keyword>
<evidence type="ECO:0000256" key="1">
    <source>
        <dbReference type="ARBA" id="ARBA00001946"/>
    </source>
</evidence>
<dbReference type="PROSITE" id="PS01245">
    <property type="entry name" value="RIO1"/>
    <property type="match status" value="1"/>
</dbReference>
<evidence type="ECO:0000256" key="15">
    <source>
        <dbReference type="ARBA" id="ARBA00022842"/>
    </source>
</evidence>
<keyword evidence="7" id="KW-0723">Serine/threonine-protein kinase</keyword>
<reference evidence="24" key="2">
    <citation type="submission" date="2021-08" db="EMBL/GenBank/DDBJ databases">
        <authorList>
            <person name="Eriksson T."/>
        </authorList>
    </citation>
    <scope>NUCLEOTIDE SEQUENCE</scope>
    <source>
        <strain evidence="24">Stoneville</strain>
        <tissue evidence="24">Whole head</tissue>
    </source>
</reference>
<evidence type="ECO:0000256" key="19">
    <source>
        <dbReference type="ARBA" id="ARBA00048679"/>
    </source>
</evidence>
<comment type="similarity">
    <text evidence="3">Belongs to the protein kinase superfamily. RIO-type Ser/Thr kinase family.</text>
</comment>
<dbReference type="SUPFAM" id="SSF56112">
    <property type="entry name" value="Protein kinase-like (PK-like)"/>
    <property type="match status" value="1"/>
</dbReference>
<dbReference type="EMBL" id="JABDTM020020258">
    <property type="protein sequence ID" value="KAH0817131.1"/>
    <property type="molecule type" value="Genomic_DNA"/>
</dbReference>
<keyword evidence="10" id="KW-0808">Transferase</keyword>
<proteinExistence type="inferred from homology"/>
<dbReference type="FunFam" id="3.30.200.20:FF:000200">
    <property type="entry name" value="Serine/threonine-protein kinase RIO3"/>
    <property type="match status" value="1"/>
</dbReference>
<evidence type="ECO:0000256" key="5">
    <source>
        <dbReference type="ARBA" id="ARBA00022490"/>
    </source>
</evidence>
<dbReference type="GO" id="GO:0045087">
    <property type="term" value="P:innate immune response"/>
    <property type="evidence" value="ECO:0007669"/>
    <property type="project" value="UniProtKB-KW"/>
</dbReference>
<evidence type="ECO:0000256" key="4">
    <source>
        <dbReference type="ARBA" id="ARBA00012513"/>
    </source>
</evidence>
<keyword evidence="8" id="KW-0597">Phosphoprotein</keyword>
<feature type="domain" description="RIO kinase" evidence="23">
    <location>
        <begin position="8"/>
        <end position="243"/>
    </location>
</feature>
<protein>
    <recommendedName>
        <fullName evidence="21">Serine/threonine-protein kinase RIO3</fullName>
        <ecNumber evidence="4">2.7.11.1</ecNumber>
    </recommendedName>
    <alternativeName>
        <fullName evidence="22">RIO kinase 3</fullName>
    </alternativeName>
</protein>
<evidence type="ECO:0000256" key="10">
    <source>
        <dbReference type="ARBA" id="ARBA00022679"/>
    </source>
</evidence>
<dbReference type="PANTHER" id="PTHR45723">
    <property type="entry name" value="SERINE/THREONINE-PROTEIN KINASE RIO1"/>
    <property type="match status" value="1"/>
</dbReference>
<keyword evidence="25" id="KW-1185">Reference proteome</keyword>
<dbReference type="InterPro" id="IPR018935">
    <property type="entry name" value="RIO_kinase_CS"/>
</dbReference>
<accession>A0A8J6LLK5</accession>
<dbReference type="Pfam" id="PF01163">
    <property type="entry name" value="RIO1"/>
    <property type="match status" value="1"/>
</dbReference>
<dbReference type="Gene3D" id="1.10.510.10">
    <property type="entry name" value="Transferase(Phosphotransferase) domain 1"/>
    <property type="match status" value="1"/>
</dbReference>
<keyword evidence="5" id="KW-0963">Cytoplasm</keyword>
<evidence type="ECO:0000256" key="14">
    <source>
        <dbReference type="ARBA" id="ARBA00022840"/>
    </source>
</evidence>
<evidence type="ECO:0000313" key="24">
    <source>
        <dbReference type="EMBL" id="KAH0817131.1"/>
    </source>
</evidence>
<reference evidence="24" key="1">
    <citation type="journal article" date="2020" name="J Insects Food Feed">
        <title>The yellow mealworm (Tenebrio molitor) genome: a resource for the emerging insects as food and feed industry.</title>
        <authorList>
            <person name="Eriksson T."/>
            <person name="Andere A."/>
            <person name="Kelstrup H."/>
            <person name="Emery V."/>
            <person name="Picard C."/>
        </authorList>
    </citation>
    <scope>NUCLEOTIDE SEQUENCE</scope>
    <source>
        <strain evidence="24">Stoneville</strain>
        <tissue evidence="24">Whole head</tissue>
    </source>
</reference>
<evidence type="ECO:0000256" key="17">
    <source>
        <dbReference type="ARBA" id="ARBA00023118"/>
    </source>
</evidence>
<comment type="catalytic activity">
    <reaction evidence="18">
        <text>L-threonyl-[protein] + ATP = O-phospho-L-threonyl-[protein] + ADP + H(+)</text>
        <dbReference type="Rhea" id="RHEA:46608"/>
        <dbReference type="Rhea" id="RHEA-COMP:11060"/>
        <dbReference type="Rhea" id="RHEA-COMP:11605"/>
        <dbReference type="ChEBI" id="CHEBI:15378"/>
        <dbReference type="ChEBI" id="CHEBI:30013"/>
        <dbReference type="ChEBI" id="CHEBI:30616"/>
        <dbReference type="ChEBI" id="CHEBI:61977"/>
        <dbReference type="ChEBI" id="CHEBI:456216"/>
        <dbReference type="EC" id="2.7.11.1"/>
    </reaction>
</comment>
<dbReference type="Gene3D" id="3.30.200.20">
    <property type="entry name" value="Phosphorylase Kinase, domain 1"/>
    <property type="match status" value="1"/>
</dbReference>
<dbReference type="InterPro" id="IPR011009">
    <property type="entry name" value="Kinase-like_dom_sf"/>
</dbReference>
<dbReference type="GO" id="GO:0042254">
    <property type="term" value="P:ribosome biogenesis"/>
    <property type="evidence" value="ECO:0007669"/>
    <property type="project" value="UniProtKB-KW"/>
</dbReference>
<evidence type="ECO:0000313" key="25">
    <source>
        <dbReference type="Proteomes" id="UP000719412"/>
    </source>
</evidence>
<evidence type="ECO:0000256" key="2">
    <source>
        <dbReference type="ARBA" id="ARBA00004496"/>
    </source>
</evidence>
<dbReference type="SMART" id="SM00090">
    <property type="entry name" value="RIO"/>
    <property type="match status" value="1"/>
</dbReference>
<dbReference type="InterPro" id="IPR000687">
    <property type="entry name" value="RIO_kinase"/>
</dbReference>
<keyword evidence="6" id="KW-0690">Ribosome biogenesis</keyword>
<evidence type="ECO:0000256" key="8">
    <source>
        <dbReference type="ARBA" id="ARBA00022553"/>
    </source>
</evidence>
<dbReference type="GO" id="GO:0046872">
    <property type="term" value="F:metal ion binding"/>
    <property type="evidence" value="ECO:0007669"/>
    <property type="project" value="UniProtKB-KW"/>
</dbReference>
<comment type="caution">
    <text evidence="24">The sequence shown here is derived from an EMBL/GenBank/DDBJ whole genome shotgun (WGS) entry which is preliminary data.</text>
</comment>
<comment type="subunit">
    <text evidence="20">Interacts with CASP10. Interacts with IRF3; RIOK3 probably mediates the interaction of TBK1 with IRF3. Associated with 40S pre-ribosomal particles.</text>
</comment>
<evidence type="ECO:0000256" key="6">
    <source>
        <dbReference type="ARBA" id="ARBA00022517"/>
    </source>
</evidence>
<keyword evidence="14" id="KW-0067">ATP-binding</keyword>
<dbReference type="EC" id="2.7.11.1" evidence="4"/>
<dbReference type="InterPro" id="IPR018934">
    <property type="entry name" value="RIO_dom"/>
</dbReference>
<evidence type="ECO:0000256" key="13">
    <source>
        <dbReference type="ARBA" id="ARBA00022777"/>
    </source>
</evidence>
<dbReference type="Proteomes" id="UP000719412">
    <property type="component" value="Unassembled WGS sequence"/>
</dbReference>
<dbReference type="GO" id="GO:0005737">
    <property type="term" value="C:cytoplasm"/>
    <property type="evidence" value="ECO:0007669"/>
    <property type="project" value="UniProtKB-SubCell"/>
</dbReference>
<keyword evidence="16" id="KW-0391">Immunity</keyword>
<evidence type="ECO:0000256" key="9">
    <source>
        <dbReference type="ARBA" id="ARBA00022588"/>
    </source>
</evidence>
<keyword evidence="17" id="KW-0051">Antiviral defense</keyword>
<name>A0A8J6LLK5_TENMO</name>
<evidence type="ECO:0000256" key="22">
    <source>
        <dbReference type="ARBA" id="ARBA00076006"/>
    </source>
</evidence>
<comment type="subcellular location">
    <subcellularLocation>
        <location evidence="2">Cytoplasm</location>
    </subcellularLocation>
</comment>
<evidence type="ECO:0000256" key="16">
    <source>
        <dbReference type="ARBA" id="ARBA00022859"/>
    </source>
</evidence>
<sequence>MNRRADIDSATRKRTEPRKNLAWTNTRASVNGVISIGKEAVILHADANTEYAEKVLPAECAIKVFKTTLSEFKQRDKYIKDDRRFSGRLGNQSARKTVHLWAEKEMHNLNRLKNSNVPCPEVVTLKKHVLVMSFIGENNRPAPKLKDAILSEAEYIMAYDQVVEAMKTLFTSAELVHADLSEYNILWHQGRCIFIDVSQAVLLSQENSVHFLKRDCDNVSCFFTKKKVPKVLSSEELFKSITGHYYDDKAGLMELQQSFKVKPHLVDKLEESDHDFEKQWEKAQKELEMATLAEPPQLLEFRIEFLIGCGLSGAPRERVAVPRLHPQIAENVLRVLERRFVAGWRDPEGATCNLRPLERARASLGRRKLGC</sequence>